<sequence>MPRTCNPRKIPIEFALEQLNLSLRGYQHTASLSLQDLMDLSSDDGALIPVSNLKGFFNKPRHFTTFKRERLSNIPEEAWERALSNNPRLSRYIKKFAPQIVASGSSSSDSSRASSPVGNRRNRYKMMSHLGKMTQRHLNRLSKTDSALFIEPANDESDEEDVNLPQPICKGIRRVCRYYDSNRRYKPFSKDDSENKRYLFNVRYEN</sequence>
<dbReference type="Proteomes" id="UP001054837">
    <property type="component" value="Unassembled WGS sequence"/>
</dbReference>
<evidence type="ECO:0000256" key="1">
    <source>
        <dbReference type="SAM" id="MobiDB-lite"/>
    </source>
</evidence>
<comment type="caution">
    <text evidence="2">The sequence shown here is derived from an EMBL/GenBank/DDBJ whole genome shotgun (WGS) entry which is preliminary data.</text>
</comment>
<dbReference type="EMBL" id="BPLQ01003870">
    <property type="protein sequence ID" value="GIY03999.1"/>
    <property type="molecule type" value="Genomic_DNA"/>
</dbReference>
<proteinExistence type="predicted"/>
<protein>
    <submittedName>
        <fullName evidence="2">Uncharacterized protein</fullName>
    </submittedName>
</protein>
<gene>
    <name evidence="2" type="ORF">CDAR_304891</name>
</gene>
<feature type="region of interest" description="Disordered" evidence="1">
    <location>
        <begin position="102"/>
        <end position="122"/>
    </location>
</feature>
<name>A0AAV4Q6N3_9ARAC</name>
<keyword evidence="3" id="KW-1185">Reference proteome</keyword>
<organism evidence="2 3">
    <name type="scientific">Caerostris darwini</name>
    <dbReference type="NCBI Taxonomy" id="1538125"/>
    <lineage>
        <taxon>Eukaryota</taxon>
        <taxon>Metazoa</taxon>
        <taxon>Ecdysozoa</taxon>
        <taxon>Arthropoda</taxon>
        <taxon>Chelicerata</taxon>
        <taxon>Arachnida</taxon>
        <taxon>Araneae</taxon>
        <taxon>Araneomorphae</taxon>
        <taxon>Entelegynae</taxon>
        <taxon>Araneoidea</taxon>
        <taxon>Araneidae</taxon>
        <taxon>Caerostris</taxon>
    </lineage>
</organism>
<accession>A0AAV4Q6N3</accession>
<evidence type="ECO:0000313" key="3">
    <source>
        <dbReference type="Proteomes" id="UP001054837"/>
    </source>
</evidence>
<feature type="compositionally biased region" description="Low complexity" evidence="1">
    <location>
        <begin position="103"/>
        <end position="115"/>
    </location>
</feature>
<reference evidence="2 3" key="1">
    <citation type="submission" date="2021-06" db="EMBL/GenBank/DDBJ databases">
        <title>Caerostris darwini draft genome.</title>
        <authorList>
            <person name="Kono N."/>
            <person name="Arakawa K."/>
        </authorList>
    </citation>
    <scope>NUCLEOTIDE SEQUENCE [LARGE SCALE GENOMIC DNA]</scope>
</reference>
<dbReference type="AlphaFoldDB" id="A0AAV4Q6N3"/>
<evidence type="ECO:0000313" key="2">
    <source>
        <dbReference type="EMBL" id="GIY03999.1"/>
    </source>
</evidence>